<name>A0A175RDX0_9HYPH</name>
<dbReference type="Proteomes" id="UP000078272">
    <property type="component" value="Unassembled WGS sequence"/>
</dbReference>
<gene>
    <name evidence="1" type="ORF">NS226_05380</name>
</gene>
<accession>A0A175RDX0</accession>
<reference evidence="1 2" key="1">
    <citation type="journal article" date="2016" name="Front. Microbiol.">
        <title>Genomic Resource of Rice Seed Associated Bacteria.</title>
        <authorList>
            <person name="Midha S."/>
            <person name="Bansal K."/>
            <person name="Sharma S."/>
            <person name="Kumar N."/>
            <person name="Patil P.P."/>
            <person name="Chaudhry V."/>
            <person name="Patil P.B."/>
        </authorList>
    </citation>
    <scope>NUCLEOTIDE SEQUENCE [LARGE SCALE GENOMIC DNA]</scope>
    <source>
        <strain evidence="1 2">NS226</strain>
    </source>
</reference>
<dbReference type="RefSeq" id="WP_058634126.1">
    <property type="nucleotide sequence ID" value="NZ_LDPZ01000011.1"/>
</dbReference>
<dbReference type="PATRIC" id="fig|401562.3.peg.320"/>
<evidence type="ECO:0000313" key="1">
    <source>
        <dbReference type="EMBL" id="KTQ97152.1"/>
    </source>
</evidence>
<organism evidence="1 2">
    <name type="scientific">Aureimonas ureilytica</name>
    <dbReference type="NCBI Taxonomy" id="401562"/>
    <lineage>
        <taxon>Bacteria</taxon>
        <taxon>Pseudomonadati</taxon>
        <taxon>Pseudomonadota</taxon>
        <taxon>Alphaproteobacteria</taxon>
        <taxon>Hyphomicrobiales</taxon>
        <taxon>Aurantimonadaceae</taxon>
        <taxon>Aureimonas</taxon>
    </lineage>
</organism>
<dbReference type="InterPro" id="IPR027417">
    <property type="entry name" value="P-loop_NTPase"/>
</dbReference>
<dbReference type="Gene3D" id="3.40.50.300">
    <property type="entry name" value="P-loop containing nucleotide triphosphate hydrolases"/>
    <property type="match status" value="1"/>
</dbReference>
<evidence type="ECO:0008006" key="3">
    <source>
        <dbReference type="Google" id="ProtNLM"/>
    </source>
</evidence>
<protein>
    <recommendedName>
        <fullName evidence="3">Orc1-like AAA ATPase domain-containing protein</fullName>
    </recommendedName>
</protein>
<evidence type="ECO:0000313" key="2">
    <source>
        <dbReference type="Proteomes" id="UP000078272"/>
    </source>
</evidence>
<dbReference type="AlphaFoldDB" id="A0A175RDX0"/>
<comment type="caution">
    <text evidence="1">The sequence shown here is derived from an EMBL/GenBank/DDBJ whole genome shotgun (WGS) entry which is preliminary data.</text>
</comment>
<proteinExistence type="predicted"/>
<dbReference type="EMBL" id="LDPZ01000011">
    <property type="protein sequence ID" value="KTQ97152.1"/>
    <property type="molecule type" value="Genomic_DNA"/>
</dbReference>
<sequence>MTPARDAFVGRLDALSELGALARSPALVTVTGPGGVGKTRLMLEWLGGRGETDARRAALVRLDGLSGEGAVLGAVAAAVACRRPVAGLIERRSSAGCATPSWCWFSTIASMWPRTPPR</sequence>